<name>A0A5B2TBF5_9PROT</name>
<evidence type="ECO:0000313" key="3">
    <source>
        <dbReference type="Proteomes" id="UP000322110"/>
    </source>
</evidence>
<dbReference type="SUPFAM" id="SSF56672">
    <property type="entry name" value="DNA/RNA polymerases"/>
    <property type="match status" value="1"/>
</dbReference>
<dbReference type="InterPro" id="IPR043502">
    <property type="entry name" value="DNA/RNA_pol_sf"/>
</dbReference>
<dbReference type="PANTHER" id="PTHR35369">
    <property type="entry name" value="BLR3025 PROTEIN-RELATED"/>
    <property type="match status" value="1"/>
</dbReference>
<keyword evidence="3" id="KW-1185">Reference proteome</keyword>
<dbReference type="InterPro" id="IPR050356">
    <property type="entry name" value="SulA_CellDiv_inhibitor"/>
</dbReference>
<dbReference type="AlphaFoldDB" id="A0A5B2TBF5"/>
<dbReference type="PANTHER" id="PTHR35369:SF2">
    <property type="entry name" value="BLR3025 PROTEIN"/>
    <property type="match status" value="1"/>
</dbReference>
<dbReference type="RefSeq" id="WP_149814422.1">
    <property type="nucleotide sequence ID" value="NZ_VUKA01000070.1"/>
</dbReference>
<accession>A0A5B2TBF5</accession>
<organism evidence="2 3">
    <name type="scientific">Teichococcus oryzae</name>
    <dbReference type="NCBI Taxonomy" id="1608942"/>
    <lineage>
        <taxon>Bacteria</taxon>
        <taxon>Pseudomonadati</taxon>
        <taxon>Pseudomonadota</taxon>
        <taxon>Alphaproteobacteria</taxon>
        <taxon>Acetobacterales</taxon>
        <taxon>Roseomonadaceae</taxon>
        <taxon>Roseomonas</taxon>
    </lineage>
</organism>
<sequence length="210" mass="22146">MTRRYLALSLPSLPVDRLRRQNPDWAAQPVAVWATIGNRRCLTATDAPGLHPGQALADAQAIRPDAVFAEADPAADAALLDRLALWALRFTPLAAVDGEDGLLLDTTGVEALFGGEQALLVTVLESFRTGGYRAQGAIAGTPGCAAALARSAPRPLVLPPGDEPAALLPLPLAALRLPPDIIQGLARLGLQRIGDLLRQPRGPLARRFGR</sequence>
<dbReference type="OrthoDB" id="9788640at2"/>
<comment type="caution">
    <text evidence="2">The sequence shown here is derived from an EMBL/GenBank/DDBJ whole genome shotgun (WGS) entry which is preliminary data.</text>
</comment>
<dbReference type="GO" id="GO:0006281">
    <property type="term" value="P:DNA repair"/>
    <property type="evidence" value="ECO:0007669"/>
    <property type="project" value="TreeGrafter"/>
</dbReference>
<feature type="non-terminal residue" evidence="2">
    <location>
        <position position="210"/>
    </location>
</feature>
<gene>
    <name evidence="2" type="ORF">F0Q34_21540</name>
</gene>
<reference evidence="2 3" key="1">
    <citation type="journal article" date="2015" name="Int. J. Syst. Evol. Microbiol.">
        <title>Roseomonas oryzae sp. nov., isolated from paddy rhizosphere soil.</title>
        <authorList>
            <person name="Ramaprasad E.V."/>
            <person name="Sasikala Ch."/>
            <person name="Ramana Ch.V."/>
        </authorList>
    </citation>
    <scope>NUCLEOTIDE SEQUENCE [LARGE SCALE GENOMIC DNA]</scope>
    <source>
        <strain evidence="2 3">KCTC 42542</strain>
    </source>
</reference>
<dbReference type="Proteomes" id="UP000322110">
    <property type="component" value="Unassembled WGS sequence"/>
</dbReference>
<evidence type="ECO:0000256" key="1">
    <source>
        <dbReference type="ARBA" id="ARBA00022763"/>
    </source>
</evidence>
<proteinExistence type="predicted"/>
<protein>
    <submittedName>
        <fullName evidence="2">DNA polymerase Y family protein</fullName>
    </submittedName>
</protein>
<evidence type="ECO:0000313" key="2">
    <source>
        <dbReference type="EMBL" id="KAA2211168.1"/>
    </source>
</evidence>
<dbReference type="CDD" id="cd03468">
    <property type="entry name" value="PolY_like"/>
    <property type="match status" value="1"/>
</dbReference>
<keyword evidence="1" id="KW-0227">DNA damage</keyword>
<dbReference type="EMBL" id="VUKA01000070">
    <property type="protein sequence ID" value="KAA2211168.1"/>
    <property type="molecule type" value="Genomic_DNA"/>
</dbReference>